<evidence type="ECO:0000313" key="3">
    <source>
        <dbReference type="RefSeq" id="XP_030978784.1"/>
    </source>
</evidence>
<reference evidence="2 3" key="1">
    <citation type="journal article" date="2019" name="Mol. Biol. Evol.">
        <title>Blast fungal genomes show frequent chromosomal changes, gene gains and losses, and effector gene turnover.</title>
        <authorList>
            <person name="Gomez Luciano L.B."/>
            <person name="Jason Tsai I."/>
            <person name="Chuma I."/>
            <person name="Tosa Y."/>
            <person name="Chen Y.H."/>
            <person name="Li J.Y."/>
            <person name="Li M.Y."/>
            <person name="Jade Lu M.Y."/>
            <person name="Nakayashiki H."/>
            <person name="Li W.H."/>
        </authorList>
    </citation>
    <scope>NUCLEOTIDE SEQUENCE [LARGE SCALE GENOMIC DNA]</scope>
    <source>
        <strain evidence="2 3">NI907</strain>
    </source>
</reference>
<dbReference type="Proteomes" id="UP000515153">
    <property type="component" value="Chromosome V"/>
</dbReference>
<evidence type="ECO:0000313" key="2">
    <source>
        <dbReference type="Proteomes" id="UP000515153"/>
    </source>
</evidence>
<dbReference type="AlphaFoldDB" id="A0A6P8AVA3"/>
<reference evidence="3" key="3">
    <citation type="submission" date="2025-08" db="UniProtKB">
        <authorList>
            <consortium name="RefSeq"/>
        </authorList>
    </citation>
    <scope>IDENTIFICATION</scope>
    <source>
        <strain evidence="3">NI907</strain>
    </source>
</reference>
<dbReference type="KEGG" id="pgri:PgNI_08846"/>
<keyword evidence="2" id="KW-1185">Reference proteome</keyword>
<gene>
    <name evidence="3" type="ORF">PgNI_08846</name>
</gene>
<accession>A0A6P8AVA3</accession>
<dbReference type="RefSeq" id="XP_030978784.1">
    <property type="nucleotide sequence ID" value="XM_031128836.1"/>
</dbReference>
<sequence length="63" mass="7262">MNLKAILVGMNLVWLPRDGGRQDSCSQTSTDCAANRQRLSKHGNDDALIWRDQENRNHTDKFY</sequence>
<dbReference type="GeneID" id="41963744"/>
<feature type="region of interest" description="Disordered" evidence="1">
    <location>
        <begin position="43"/>
        <end position="63"/>
    </location>
</feature>
<organism evidence="2 3">
    <name type="scientific">Pyricularia grisea</name>
    <name type="common">Crabgrass-specific blast fungus</name>
    <name type="synonym">Magnaporthe grisea</name>
    <dbReference type="NCBI Taxonomy" id="148305"/>
    <lineage>
        <taxon>Eukaryota</taxon>
        <taxon>Fungi</taxon>
        <taxon>Dikarya</taxon>
        <taxon>Ascomycota</taxon>
        <taxon>Pezizomycotina</taxon>
        <taxon>Sordariomycetes</taxon>
        <taxon>Sordariomycetidae</taxon>
        <taxon>Magnaporthales</taxon>
        <taxon>Pyriculariaceae</taxon>
        <taxon>Pyricularia</taxon>
    </lineage>
</organism>
<reference evidence="3" key="2">
    <citation type="submission" date="2019-10" db="EMBL/GenBank/DDBJ databases">
        <authorList>
            <consortium name="NCBI Genome Project"/>
        </authorList>
    </citation>
    <scope>NUCLEOTIDE SEQUENCE</scope>
    <source>
        <strain evidence="3">NI907</strain>
    </source>
</reference>
<protein>
    <submittedName>
        <fullName evidence="3">Uncharacterized protein</fullName>
    </submittedName>
</protein>
<proteinExistence type="predicted"/>
<evidence type="ECO:0000256" key="1">
    <source>
        <dbReference type="SAM" id="MobiDB-lite"/>
    </source>
</evidence>
<name>A0A6P8AVA3_PYRGI</name>